<sequence length="49" mass="5800">MFLSTLIDLLMSHDHFMYVQSHLLFLKLKATHWRDVEQSDLGISRTNPL</sequence>
<reference evidence="1" key="1">
    <citation type="submission" date="2018-05" db="EMBL/GenBank/DDBJ databases">
        <authorList>
            <person name="Lanie J.A."/>
            <person name="Ng W.-L."/>
            <person name="Kazmierczak K.M."/>
            <person name="Andrzejewski T.M."/>
            <person name="Davidsen T.M."/>
            <person name="Wayne K.J."/>
            <person name="Tettelin H."/>
            <person name="Glass J.I."/>
            <person name="Rusch D."/>
            <person name="Podicherti R."/>
            <person name="Tsui H.-C.T."/>
            <person name="Winkler M.E."/>
        </authorList>
    </citation>
    <scope>NUCLEOTIDE SEQUENCE</scope>
</reference>
<organism evidence="1">
    <name type="scientific">marine metagenome</name>
    <dbReference type="NCBI Taxonomy" id="408172"/>
    <lineage>
        <taxon>unclassified sequences</taxon>
        <taxon>metagenomes</taxon>
        <taxon>ecological metagenomes</taxon>
    </lineage>
</organism>
<accession>A0A381ZGD9</accession>
<name>A0A381ZGD9_9ZZZZ</name>
<gene>
    <name evidence="1" type="ORF">METZ01_LOCUS140915</name>
</gene>
<dbReference type="AlphaFoldDB" id="A0A381ZGD9"/>
<proteinExistence type="predicted"/>
<protein>
    <submittedName>
        <fullName evidence="1">Uncharacterized protein</fullName>
    </submittedName>
</protein>
<dbReference type="EMBL" id="UINC01021139">
    <property type="protein sequence ID" value="SVA88061.1"/>
    <property type="molecule type" value="Genomic_DNA"/>
</dbReference>
<evidence type="ECO:0000313" key="1">
    <source>
        <dbReference type="EMBL" id="SVA88061.1"/>
    </source>
</evidence>